<name>A0A8X6RUR9_TRICX</name>
<dbReference type="AlphaFoldDB" id="A0A8X6RUR9"/>
<reference evidence="2" key="1">
    <citation type="submission" date="2020-08" db="EMBL/GenBank/DDBJ databases">
        <title>Multicomponent nature underlies the extraordinary mechanical properties of spider dragline silk.</title>
        <authorList>
            <person name="Kono N."/>
            <person name="Nakamura H."/>
            <person name="Mori M."/>
            <person name="Yoshida Y."/>
            <person name="Ohtoshi R."/>
            <person name="Malay A.D."/>
            <person name="Moran D.A.P."/>
            <person name="Tomita M."/>
            <person name="Numata K."/>
            <person name="Arakawa K."/>
        </authorList>
    </citation>
    <scope>NUCLEOTIDE SEQUENCE</scope>
</reference>
<protein>
    <submittedName>
        <fullName evidence="2">Uncharacterized protein</fullName>
    </submittedName>
</protein>
<keyword evidence="3" id="KW-1185">Reference proteome</keyword>
<feature type="compositionally biased region" description="Polar residues" evidence="1">
    <location>
        <begin position="1"/>
        <end position="11"/>
    </location>
</feature>
<evidence type="ECO:0000313" key="3">
    <source>
        <dbReference type="Proteomes" id="UP000887159"/>
    </source>
</evidence>
<organism evidence="2 3">
    <name type="scientific">Trichonephila clavipes</name>
    <name type="common">Golden silk orbweaver</name>
    <name type="synonym">Nephila clavipes</name>
    <dbReference type="NCBI Taxonomy" id="2585209"/>
    <lineage>
        <taxon>Eukaryota</taxon>
        <taxon>Metazoa</taxon>
        <taxon>Ecdysozoa</taxon>
        <taxon>Arthropoda</taxon>
        <taxon>Chelicerata</taxon>
        <taxon>Arachnida</taxon>
        <taxon>Araneae</taxon>
        <taxon>Araneomorphae</taxon>
        <taxon>Entelegynae</taxon>
        <taxon>Araneoidea</taxon>
        <taxon>Nephilidae</taxon>
        <taxon>Trichonephila</taxon>
    </lineage>
</organism>
<evidence type="ECO:0000256" key="1">
    <source>
        <dbReference type="SAM" id="MobiDB-lite"/>
    </source>
</evidence>
<dbReference type="EMBL" id="BMAU01021221">
    <property type="protein sequence ID" value="GFY00586.1"/>
    <property type="molecule type" value="Genomic_DNA"/>
</dbReference>
<comment type="caution">
    <text evidence="2">The sequence shown here is derived from an EMBL/GenBank/DDBJ whole genome shotgun (WGS) entry which is preliminary data.</text>
</comment>
<feature type="region of interest" description="Disordered" evidence="1">
    <location>
        <begin position="1"/>
        <end position="37"/>
    </location>
</feature>
<accession>A0A8X6RUR9</accession>
<sequence>MHVKSVDSSNVLPLVREGRESVEDDKRSRRPQTSSIAENIVKVSEAARMKRPQTIAEIYSATCQWIPTKDLNMHRVSQHIVPSMLNKDQSVDEIKRASQVEQKEMAKNGFQKCFDDL</sequence>
<feature type="compositionally biased region" description="Basic and acidic residues" evidence="1">
    <location>
        <begin position="16"/>
        <end position="27"/>
    </location>
</feature>
<evidence type="ECO:0000313" key="2">
    <source>
        <dbReference type="EMBL" id="GFY00586.1"/>
    </source>
</evidence>
<dbReference type="Proteomes" id="UP000887159">
    <property type="component" value="Unassembled WGS sequence"/>
</dbReference>
<proteinExistence type="predicted"/>
<gene>
    <name evidence="2" type="ORF">TNCV_2139811</name>
</gene>